<feature type="transmembrane region" description="Helical" evidence="7">
    <location>
        <begin position="113"/>
        <end position="133"/>
    </location>
</feature>
<evidence type="ECO:0000256" key="7">
    <source>
        <dbReference type="SAM" id="Phobius"/>
    </source>
</evidence>
<feature type="transmembrane region" description="Helical" evidence="7">
    <location>
        <begin position="6"/>
        <end position="28"/>
    </location>
</feature>
<keyword evidence="3" id="KW-1003">Cell membrane</keyword>
<accession>A0A147I013</accession>
<dbReference type="Pfam" id="PF03994">
    <property type="entry name" value="DUF350"/>
    <property type="match status" value="1"/>
</dbReference>
<name>A0A147I013_9SPHN</name>
<dbReference type="PATRIC" id="fig|869719.3.peg.2384"/>
<dbReference type="RefSeq" id="WP_058756193.1">
    <property type="nucleotide sequence ID" value="NZ_LDTB01000050.1"/>
</dbReference>
<gene>
    <name evidence="8" type="ORF">NS334_12010</name>
</gene>
<evidence type="ECO:0000256" key="2">
    <source>
        <dbReference type="ARBA" id="ARBA00005779"/>
    </source>
</evidence>
<sequence>MFDPTAFLAGAGHFLLAFGVACVLLAIFKGLYQVSTPYDERKLVAEGNMAAAIVFGGAIIGFALPVASALEETANPIEFLAWGVLAGVIQVVASLVVRRIVIRDLVARIETGNIASAVYMAATSIAVGLLNAASMTY</sequence>
<evidence type="ECO:0000256" key="6">
    <source>
        <dbReference type="ARBA" id="ARBA00023136"/>
    </source>
</evidence>
<proteinExistence type="inferred from homology"/>
<evidence type="ECO:0000256" key="3">
    <source>
        <dbReference type="ARBA" id="ARBA00022475"/>
    </source>
</evidence>
<dbReference type="OrthoDB" id="5395971at2"/>
<keyword evidence="5 7" id="KW-1133">Transmembrane helix</keyword>
<evidence type="ECO:0000256" key="1">
    <source>
        <dbReference type="ARBA" id="ARBA00004651"/>
    </source>
</evidence>
<feature type="transmembrane region" description="Helical" evidence="7">
    <location>
        <begin position="49"/>
        <end position="67"/>
    </location>
</feature>
<keyword evidence="6 7" id="KW-0472">Membrane</keyword>
<organism evidence="8 9">
    <name type="scientific">Sphingomonas endophytica</name>
    <dbReference type="NCBI Taxonomy" id="869719"/>
    <lineage>
        <taxon>Bacteria</taxon>
        <taxon>Pseudomonadati</taxon>
        <taxon>Pseudomonadota</taxon>
        <taxon>Alphaproteobacteria</taxon>
        <taxon>Sphingomonadales</taxon>
        <taxon>Sphingomonadaceae</taxon>
        <taxon>Sphingomonas</taxon>
    </lineage>
</organism>
<dbReference type="GO" id="GO:0005886">
    <property type="term" value="C:plasma membrane"/>
    <property type="evidence" value="ECO:0007669"/>
    <property type="project" value="UniProtKB-SubCell"/>
</dbReference>
<dbReference type="PANTHER" id="PTHR40043">
    <property type="entry name" value="UPF0719 INNER MEMBRANE PROTEIN YJFL"/>
    <property type="match status" value="1"/>
</dbReference>
<comment type="similarity">
    <text evidence="2">Belongs to the UPF0719 family.</text>
</comment>
<evidence type="ECO:0000313" key="9">
    <source>
        <dbReference type="Proteomes" id="UP000074310"/>
    </source>
</evidence>
<reference evidence="8 9" key="1">
    <citation type="journal article" date="2016" name="Front. Microbiol.">
        <title>Genomic Resource of Rice Seed Associated Bacteria.</title>
        <authorList>
            <person name="Midha S."/>
            <person name="Bansal K."/>
            <person name="Sharma S."/>
            <person name="Kumar N."/>
            <person name="Patil P.P."/>
            <person name="Chaudhry V."/>
            <person name="Patil P.B."/>
        </authorList>
    </citation>
    <scope>NUCLEOTIDE SEQUENCE [LARGE SCALE GENOMIC DNA]</scope>
    <source>
        <strain evidence="8 9">NS334</strain>
    </source>
</reference>
<comment type="subcellular location">
    <subcellularLocation>
        <location evidence="1">Cell membrane</location>
        <topology evidence="1">Multi-pass membrane protein</topology>
    </subcellularLocation>
</comment>
<evidence type="ECO:0000256" key="5">
    <source>
        <dbReference type="ARBA" id="ARBA00022989"/>
    </source>
</evidence>
<keyword evidence="4 7" id="KW-0812">Transmembrane</keyword>
<dbReference type="PANTHER" id="PTHR40043:SF1">
    <property type="entry name" value="UPF0719 INNER MEMBRANE PROTEIN YJFL"/>
    <property type="match status" value="1"/>
</dbReference>
<evidence type="ECO:0000256" key="4">
    <source>
        <dbReference type="ARBA" id="ARBA00022692"/>
    </source>
</evidence>
<dbReference type="AlphaFoldDB" id="A0A147I013"/>
<dbReference type="Proteomes" id="UP000074310">
    <property type="component" value="Unassembled WGS sequence"/>
</dbReference>
<keyword evidence="9" id="KW-1185">Reference proteome</keyword>
<evidence type="ECO:0000313" key="8">
    <source>
        <dbReference type="EMBL" id="KTT70603.1"/>
    </source>
</evidence>
<feature type="transmembrane region" description="Helical" evidence="7">
    <location>
        <begin position="79"/>
        <end position="101"/>
    </location>
</feature>
<dbReference type="InterPro" id="IPR007140">
    <property type="entry name" value="DUF350"/>
</dbReference>
<comment type="caution">
    <text evidence="8">The sequence shown here is derived from an EMBL/GenBank/DDBJ whole genome shotgun (WGS) entry which is preliminary data.</text>
</comment>
<dbReference type="EMBL" id="LDTB01000050">
    <property type="protein sequence ID" value="KTT70603.1"/>
    <property type="molecule type" value="Genomic_DNA"/>
</dbReference>
<protein>
    <submittedName>
        <fullName evidence="8">Membrane protein</fullName>
    </submittedName>
</protein>